<sequence length="81" mass="9487">MIAEIQYDGLGRMKYHPDFPPKHGQPFSEEELCYLAKYYKIDGRLSVSLALDRPEGSIQKKYLSLKSNGMLERYSELEYYS</sequence>
<protein>
    <submittedName>
        <fullName evidence="2">DNA-entry nuclease</fullName>
    </submittedName>
</protein>
<dbReference type="KEGG" id="pchi:PC41400_21700"/>
<dbReference type="OrthoDB" id="1920918at2"/>
<dbReference type="AlphaFoldDB" id="A0A410X0M0"/>
<dbReference type="RefSeq" id="WP_129112521.1">
    <property type="nucleotide sequence ID" value="NZ_CP026520.1"/>
</dbReference>
<dbReference type="GeneID" id="95377410"/>
<organism evidence="2 3">
    <name type="scientific">Paenibacillus chitinolyticus</name>
    <dbReference type="NCBI Taxonomy" id="79263"/>
    <lineage>
        <taxon>Bacteria</taxon>
        <taxon>Bacillati</taxon>
        <taxon>Bacillota</taxon>
        <taxon>Bacilli</taxon>
        <taxon>Bacillales</taxon>
        <taxon>Paenibacillaceae</taxon>
        <taxon>Paenibacillus</taxon>
    </lineage>
</organism>
<evidence type="ECO:0000313" key="1">
    <source>
        <dbReference type="EMBL" id="MCY9599687.1"/>
    </source>
</evidence>
<keyword evidence="4" id="KW-1185">Reference proteome</keyword>
<reference evidence="2 3" key="1">
    <citation type="submission" date="2018-01" db="EMBL/GenBank/DDBJ databases">
        <title>The whole genome sequencing and assembly of Paenibacillus chitinolyticus KCCM 41400 strain.</title>
        <authorList>
            <person name="Kim J.-Y."/>
            <person name="Park M.-K."/>
            <person name="Lee Y.-J."/>
            <person name="Yi H."/>
            <person name="Bahn Y.-S."/>
            <person name="Kim J.F."/>
            <person name="Lee D.-W."/>
        </authorList>
    </citation>
    <scope>NUCLEOTIDE SEQUENCE [LARGE SCALE GENOMIC DNA]</scope>
    <source>
        <strain evidence="2 3">KCCM 41400</strain>
    </source>
</reference>
<dbReference type="EMBL" id="CP026520">
    <property type="protein sequence ID" value="QAV20137.1"/>
    <property type="molecule type" value="Genomic_DNA"/>
</dbReference>
<reference evidence="1 4" key="2">
    <citation type="submission" date="2022-05" db="EMBL/GenBank/DDBJ databases">
        <title>Genome Sequencing of Bee-Associated Microbes.</title>
        <authorList>
            <person name="Dunlap C."/>
        </authorList>
    </citation>
    <scope>NUCLEOTIDE SEQUENCE [LARGE SCALE GENOMIC DNA]</scope>
    <source>
        <strain evidence="1 4">NRRL B-23120</strain>
    </source>
</reference>
<proteinExistence type="predicted"/>
<evidence type="ECO:0000313" key="2">
    <source>
        <dbReference type="EMBL" id="QAV20137.1"/>
    </source>
</evidence>
<accession>A0A410X0M0</accession>
<dbReference type="Proteomes" id="UP001527202">
    <property type="component" value="Unassembled WGS sequence"/>
</dbReference>
<dbReference type="EMBL" id="JAMDMJ010000054">
    <property type="protein sequence ID" value="MCY9599687.1"/>
    <property type="molecule type" value="Genomic_DNA"/>
</dbReference>
<evidence type="ECO:0000313" key="3">
    <source>
        <dbReference type="Proteomes" id="UP000288943"/>
    </source>
</evidence>
<gene>
    <name evidence="1" type="ORF">M5X16_28480</name>
    <name evidence="2" type="ORF">PC41400_21700</name>
</gene>
<name>A0A410X0M0_9BACL</name>
<evidence type="ECO:0000313" key="4">
    <source>
        <dbReference type="Proteomes" id="UP001527202"/>
    </source>
</evidence>
<dbReference type="Proteomes" id="UP000288943">
    <property type="component" value="Chromosome"/>
</dbReference>